<dbReference type="Gene3D" id="3.40.50.1820">
    <property type="entry name" value="alpha/beta hydrolase"/>
    <property type="match status" value="1"/>
</dbReference>
<dbReference type="PANTHER" id="PTHR12277:SF79">
    <property type="entry name" value="XAA-PRO DIPEPTIDYL-PEPTIDASE-RELATED"/>
    <property type="match status" value="1"/>
</dbReference>
<keyword evidence="3" id="KW-0378">Hydrolase</keyword>
<organism evidence="3 4">
    <name type="scientific">Lipingzhangella rawalii</name>
    <dbReference type="NCBI Taxonomy" id="2055835"/>
    <lineage>
        <taxon>Bacteria</taxon>
        <taxon>Bacillati</taxon>
        <taxon>Actinomycetota</taxon>
        <taxon>Actinomycetes</taxon>
        <taxon>Streptosporangiales</taxon>
        <taxon>Nocardiopsidaceae</taxon>
        <taxon>Lipingzhangella</taxon>
    </lineage>
</organism>
<gene>
    <name evidence="3" type="ORF">RIF23_17995</name>
</gene>
<dbReference type="PANTHER" id="PTHR12277">
    <property type="entry name" value="ALPHA/BETA HYDROLASE DOMAIN-CONTAINING PROTEIN"/>
    <property type="match status" value="1"/>
</dbReference>
<dbReference type="RefSeq" id="WP_310913755.1">
    <property type="nucleotide sequence ID" value="NZ_JAVLVT010000010.1"/>
</dbReference>
<proteinExistence type="predicted"/>
<dbReference type="EMBL" id="JAVLVT010000010">
    <property type="protein sequence ID" value="MDS1272184.1"/>
    <property type="molecule type" value="Genomic_DNA"/>
</dbReference>
<dbReference type="Pfam" id="PF12146">
    <property type="entry name" value="Hydrolase_4"/>
    <property type="match status" value="1"/>
</dbReference>
<protein>
    <submittedName>
        <fullName evidence="3">Alpha/beta fold hydrolase</fullName>
    </submittedName>
</protein>
<evidence type="ECO:0000256" key="1">
    <source>
        <dbReference type="SAM" id="Phobius"/>
    </source>
</evidence>
<dbReference type="GO" id="GO:0016787">
    <property type="term" value="F:hydrolase activity"/>
    <property type="evidence" value="ECO:0007669"/>
    <property type="project" value="UniProtKB-KW"/>
</dbReference>
<dbReference type="InterPro" id="IPR029058">
    <property type="entry name" value="AB_hydrolase_fold"/>
</dbReference>
<dbReference type="Proteomes" id="UP001250214">
    <property type="component" value="Unassembled WGS sequence"/>
</dbReference>
<reference evidence="4" key="1">
    <citation type="submission" date="2023-07" db="EMBL/GenBank/DDBJ databases">
        <title>Novel species in the genus Lipingzhangella isolated from Sambhar Salt Lake.</title>
        <authorList>
            <person name="Jiya N."/>
            <person name="Kajale S."/>
            <person name="Sharma A."/>
        </authorList>
    </citation>
    <scope>NUCLEOTIDE SEQUENCE [LARGE SCALE GENOMIC DNA]</scope>
    <source>
        <strain evidence="4">LS1_29</strain>
    </source>
</reference>
<evidence type="ECO:0000259" key="2">
    <source>
        <dbReference type="Pfam" id="PF12146"/>
    </source>
</evidence>
<sequence length="282" mass="29549">MAIALDELGSGTLRVVLVVLVVLLVLLGLLYVGQRKLIYLPGAADPGPATEHVAAATELVLNTEDGVALGAWLIPADAQTDRGMAVLVANGNAGSRASRAPFAAELRDAGFTVLLFDYRGYGGNDGNPTEEGLALDVRAAQEELTEAGFPAERTLYYGESLGTGVVTELALERPPAGLVLRSPYTDLAALGRSHYPILPVRTLLWDRYPTIDRIGEIRAPTTVIYGGADSIVPPEQSREVAAAAGNLHEELEIPGADHNDAAMFTGAELIGAVERLGDAATG</sequence>
<evidence type="ECO:0000313" key="3">
    <source>
        <dbReference type="EMBL" id="MDS1272184.1"/>
    </source>
</evidence>
<feature type="domain" description="Serine aminopeptidase S33" evidence="2">
    <location>
        <begin position="85"/>
        <end position="188"/>
    </location>
</feature>
<name>A0ABU2HBG5_9ACTN</name>
<comment type="caution">
    <text evidence="3">The sequence shown here is derived from an EMBL/GenBank/DDBJ whole genome shotgun (WGS) entry which is preliminary data.</text>
</comment>
<keyword evidence="1" id="KW-0472">Membrane</keyword>
<dbReference type="InterPro" id="IPR022742">
    <property type="entry name" value="Hydrolase_4"/>
</dbReference>
<dbReference type="SUPFAM" id="SSF53474">
    <property type="entry name" value="alpha/beta-Hydrolases"/>
    <property type="match status" value="1"/>
</dbReference>
<accession>A0ABU2HBG5</accession>
<keyword evidence="4" id="KW-1185">Reference proteome</keyword>
<keyword evidence="1" id="KW-0812">Transmembrane</keyword>
<evidence type="ECO:0000313" key="4">
    <source>
        <dbReference type="Proteomes" id="UP001250214"/>
    </source>
</evidence>
<keyword evidence="1" id="KW-1133">Transmembrane helix</keyword>
<feature type="transmembrane region" description="Helical" evidence="1">
    <location>
        <begin position="12"/>
        <end position="32"/>
    </location>
</feature>